<reference evidence="2" key="1">
    <citation type="journal article" date="2017" name="Proc. Natl. Acad. Sci. U.S.A.">
        <title>Comparative genomics uncovers the prolific and distinctive metabolic potential of the cyanobacterial genus Moorea.</title>
        <authorList>
            <person name="Leao T."/>
            <person name="Castelao G."/>
            <person name="Korobeynikov A."/>
            <person name="Monroe E.A."/>
            <person name="Podell S."/>
            <person name="Glukhov E."/>
            <person name="Allen E.E."/>
            <person name="Gerwick W.H."/>
            <person name="Gerwick L."/>
        </authorList>
    </citation>
    <scope>NUCLEOTIDE SEQUENCE</scope>
    <source>
        <strain evidence="2">JHB</strain>
    </source>
</reference>
<sequence length="142" mass="15901">MQRGLGGFPHERLHQDGSREQGAGSREQGIAMRCIQTGNQGQRRLYLMSPRNAIFFPSCLLPLASCLFPIPCSLFQELILVLSDYLYIVGKIVCSLVPNKNSTILRKTGFRGNSQMIYCPFNCILYPIPQGTSLNVELLIFC</sequence>
<feature type="compositionally biased region" description="Basic and acidic residues" evidence="1">
    <location>
        <begin position="9"/>
        <end position="19"/>
    </location>
</feature>
<dbReference type="AlphaFoldDB" id="A0A9Q9UWD4"/>
<dbReference type="Proteomes" id="UP000176944">
    <property type="component" value="Chromosome"/>
</dbReference>
<evidence type="ECO:0000313" key="2">
    <source>
        <dbReference type="EMBL" id="WAN69736.1"/>
    </source>
</evidence>
<organism evidence="2">
    <name type="scientific">Moorena producens (strain JHB)</name>
    <dbReference type="NCBI Taxonomy" id="1454205"/>
    <lineage>
        <taxon>Bacteria</taxon>
        <taxon>Bacillati</taxon>
        <taxon>Cyanobacteriota</taxon>
        <taxon>Cyanophyceae</taxon>
        <taxon>Coleofasciculales</taxon>
        <taxon>Coleofasciculaceae</taxon>
        <taxon>Moorena</taxon>
    </lineage>
</organism>
<proteinExistence type="predicted"/>
<reference evidence="2" key="2">
    <citation type="submission" date="2022-10" db="EMBL/GenBank/DDBJ databases">
        <authorList>
            <person name="Ngo T.-E."/>
        </authorList>
    </citation>
    <scope>NUCLEOTIDE SEQUENCE</scope>
    <source>
        <strain evidence="2">JHB</strain>
    </source>
</reference>
<protein>
    <submittedName>
        <fullName evidence="2">Uncharacterized protein</fullName>
    </submittedName>
</protein>
<evidence type="ECO:0000256" key="1">
    <source>
        <dbReference type="SAM" id="MobiDB-lite"/>
    </source>
</evidence>
<feature type="region of interest" description="Disordered" evidence="1">
    <location>
        <begin position="1"/>
        <end position="27"/>
    </location>
</feature>
<accession>A0A9Q9UWD4</accession>
<dbReference type="EMBL" id="CP017708">
    <property type="protein sequence ID" value="WAN69736.1"/>
    <property type="molecule type" value="Genomic_DNA"/>
</dbReference>
<name>A0A9Q9UWD4_MOOP1</name>
<gene>
    <name evidence="2" type="ORF">BJP36_37220</name>
</gene>